<feature type="transmembrane region" description="Helical" evidence="2">
    <location>
        <begin position="140"/>
        <end position="159"/>
    </location>
</feature>
<dbReference type="InterPro" id="IPR050975">
    <property type="entry name" value="Sleep_regulator"/>
</dbReference>
<keyword evidence="5" id="KW-1185">Reference proteome</keyword>
<evidence type="ECO:0000256" key="1">
    <source>
        <dbReference type="ARBA" id="ARBA00022729"/>
    </source>
</evidence>
<evidence type="ECO:0000313" key="4">
    <source>
        <dbReference type="EMBL" id="OQV11734.1"/>
    </source>
</evidence>
<keyword evidence="1 3" id="KW-0732">Signal</keyword>
<evidence type="ECO:0000313" key="5">
    <source>
        <dbReference type="Proteomes" id="UP000192578"/>
    </source>
</evidence>
<dbReference type="Proteomes" id="UP000192578">
    <property type="component" value="Unassembled WGS sequence"/>
</dbReference>
<proteinExistence type="predicted"/>
<dbReference type="AlphaFoldDB" id="A0A1W0W948"/>
<dbReference type="OrthoDB" id="10495617at2759"/>
<evidence type="ECO:0000256" key="3">
    <source>
        <dbReference type="SAM" id="SignalP"/>
    </source>
</evidence>
<feature type="chain" id="PRO_5013343078" description="Protein sleepless" evidence="3">
    <location>
        <begin position="26"/>
        <end position="163"/>
    </location>
</feature>
<dbReference type="EMBL" id="MTYJ01000162">
    <property type="protein sequence ID" value="OQV11734.1"/>
    <property type="molecule type" value="Genomic_DNA"/>
</dbReference>
<accession>A0A1W0W948</accession>
<protein>
    <recommendedName>
        <fullName evidence="6">Protein sleepless</fullName>
    </recommendedName>
</protein>
<feature type="signal peptide" evidence="3">
    <location>
        <begin position="1"/>
        <end position="25"/>
    </location>
</feature>
<comment type="caution">
    <text evidence="4">The sequence shown here is derived from an EMBL/GenBank/DDBJ whole genome shotgun (WGS) entry which is preliminary data.</text>
</comment>
<keyword evidence="2" id="KW-0472">Membrane</keyword>
<keyword evidence="2" id="KW-0812">Transmembrane</keyword>
<keyword evidence="2" id="KW-1133">Transmembrane helix</keyword>
<dbReference type="PANTHER" id="PTHR33562:SF28">
    <property type="entry name" value="PROTEIN QUIVER"/>
    <property type="match status" value="1"/>
</dbReference>
<reference evidence="5" key="1">
    <citation type="submission" date="2017-01" db="EMBL/GenBank/DDBJ databases">
        <title>Comparative genomics of anhydrobiosis in the tardigrade Hypsibius dujardini.</title>
        <authorList>
            <person name="Yoshida Y."/>
            <person name="Koutsovoulos G."/>
            <person name="Laetsch D."/>
            <person name="Stevens L."/>
            <person name="Kumar S."/>
            <person name="Horikawa D."/>
            <person name="Ishino K."/>
            <person name="Komine S."/>
            <person name="Tomita M."/>
            <person name="Blaxter M."/>
            <person name="Arakawa K."/>
        </authorList>
    </citation>
    <scope>NUCLEOTIDE SEQUENCE [LARGE SCALE GENOMIC DNA]</scope>
    <source>
        <strain evidence="5">Z151</strain>
    </source>
</reference>
<evidence type="ECO:0008006" key="6">
    <source>
        <dbReference type="Google" id="ProtNLM"/>
    </source>
</evidence>
<name>A0A1W0W948_HYPEX</name>
<organism evidence="4 5">
    <name type="scientific">Hypsibius exemplaris</name>
    <name type="common">Freshwater tardigrade</name>
    <dbReference type="NCBI Taxonomy" id="2072580"/>
    <lineage>
        <taxon>Eukaryota</taxon>
        <taxon>Metazoa</taxon>
        <taxon>Ecdysozoa</taxon>
        <taxon>Tardigrada</taxon>
        <taxon>Eutardigrada</taxon>
        <taxon>Parachela</taxon>
        <taxon>Hypsibioidea</taxon>
        <taxon>Hypsibiidae</taxon>
        <taxon>Hypsibius</taxon>
    </lineage>
</organism>
<evidence type="ECO:0000256" key="2">
    <source>
        <dbReference type="SAM" id="Phobius"/>
    </source>
</evidence>
<sequence>MKFWISVVVAFAVVVVPDFLTTTDAAELPAVIQEPGKDFRGDVFSCHVCHSNMPHCGNRVDCCVTPTDDEIQACPTIPSSVCFKTQTYDGTFYNVTRGCGKKFANGPLGQTDSECQVIGSDQNNIVCNCIGSECNAGTQVTLSAFLIVLLSLLPLMNFFKNQL</sequence>
<dbReference type="PANTHER" id="PTHR33562">
    <property type="entry name" value="ATILLA, ISOFORM B-RELATED-RELATED"/>
    <property type="match status" value="1"/>
</dbReference>
<gene>
    <name evidence="4" type="ORF">BV898_13932</name>
</gene>